<evidence type="ECO:0000256" key="8">
    <source>
        <dbReference type="ARBA" id="ARBA00034120"/>
    </source>
</evidence>
<evidence type="ECO:0000256" key="2">
    <source>
        <dbReference type="ARBA" id="ARBA00022679"/>
    </source>
</evidence>
<accession>A0ABT1H9N1</accession>
<comment type="catalytic activity">
    <reaction evidence="9">
        <text>DNA(n) + a 2'-deoxyribonucleoside 5'-triphosphate = DNA(n+1) + diphosphate</text>
        <dbReference type="Rhea" id="RHEA:22508"/>
        <dbReference type="Rhea" id="RHEA-COMP:17339"/>
        <dbReference type="Rhea" id="RHEA-COMP:17340"/>
        <dbReference type="ChEBI" id="CHEBI:33019"/>
        <dbReference type="ChEBI" id="CHEBI:61560"/>
        <dbReference type="ChEBI" id="CHEBI:173112"/>
        <dbReference type="EC" id="2.7.7.49"/>
    </reaction>
</comment>
<dbReference type="CDD" id="cd03487">
    <property type="entry name" value="RT_Bac_retron_II"/>
    <property type="match status" value="1"/>
</dbReference>
<keyword evidence="12" id="KW-1185">Reference proteome</keyword>
<evidence type="ECO:0000256" key="9">
    <source>
        <dbReference type="ARBA" id="ARBA00048173"/>
    </source>
</evidence>
<dbReference type="PRINTS" id="PR00866">
    <property type="entry name" value="RNADNAPOLMS"/>
</dbReference>
<dbReference type="GO" id="GO:0003964">
    <property type="term" value="F:RNA-directed DNA polymerase activity"/>
    <property type="evidence" value="ECO:0007669"/>
    <property type="project" value="UniProtKB-KW"/>
</dbReference>
<evidence type="ECO:0000313" key="12">
    <source>
        <dbReference type="Proteomes" id="UP001206895"/>
    </source>
</evidence>
<dbReference type="InterPro" id="IPR000123">
    <property type="entry name" value="Reverse_transcriptase_msDNA"/>
</dbReference>
<dbReference type="Pfam" id="PF00078">
    <property type="entry name" value="RVT_1"/>
    <property type="match status" value="1"/>
</dbReference>
<keyword evidence="7" id="KW-0051">Antiviral defense</keyword>
<sequence length="428" mass="48372">MDEPEFSIEEAAEIASYVDAHLTGWTWPEMQRALIGAGVRAELADSVGQRLFGVETDDANEHDIESRIVAALRDWTVAPPVVEPPPPTVLVLAEPASTGRVPEDLPDIYDVEQLAHWLNFTVRELEWFADRGRWLRQAREPLRHYRVFRVEKRDGFRIIEAPKPRMRETQRRLLRRLIERIPAHPAARGFVRGSSTAAFAWPHTDRPVVLRVDLRHCFESIDARRVRRVFSGVGYSSAIARILTELCTTATPPDALRGLDPIHAGLLRERHLPQGAPTSPHLANLVLRGLDRRLAGFATRNDLRYTRYGDDLALSGDRMDADRVLWTVLRVVADEGFTVHPAKTRIMYAHQQQRLAGLVVNDRPQVSRADHDALRALLHNAIRTGGAAQNRDGHADFRAHVYGKIAWIGATSPARRDKLLDMASRVVW</sequence>
<dbReference type="Proteomes" id="UP001206895">
    <property type="component" value="Unassembled WGS sequence"/>
</dbReference>
<dbReference type="RefSeq" id="WP_253659437.1">
    <property type="nucleotide sequence ID" value="NZ_BAAAJQ010000001.1"/>
</dbReference>
<evidence type="ECO:0000256" key="1">
    <source>
        <dbReference type="ARBA" id="ARBA00012493"/>
    </source>
</evidence>
<protein>
    <recommendedName>
        <fullName evidence="1">RNA-directed DNA polymerase</fullName>
        <ecNumber evidence="1">2.7.7.49</ecNumber>
    </recommendedName>
</protein>
<feature type="domain" description="Reverse transcriptase" evidence="10">
    <location>
        <begin position="131"/>
        <end position="360"/>
    </location>
</feature>
<dbReference type="EMBL" id="JAMTCJ010000001">
    <property type="protein sequence ID" value="MCP2174363.1"/>
    <property type="molecule type" value="Genomic_DNA"/>
</dbReference>
<dbReference type="EC" id="2.7.7.49" evidence="1"/>
<dbReference type="SUPFAM" id="SSF56672">
    <property type="entry name" value="DNA/RNA polymerases"/>
    <property type="match status" value="1"/>
</dbReference>
<organism evidence="11 12">
    <name type="scientific">Williamsia maris</name>
    <dbReference type="NCBI Taxonomy" id="72806"/>
    <lineage>
        <taxon>Bacteria</taxon>
        <taxon>Bacillati</taxon>
        <taxon>Actinomycetota</taxon>
        <taxon>Actinomycetes</taxon>
        <taxon>Mycobacteriales</taxon>
        <taxon>Nocardiaceae</taxon>
        <taxon>Williamsia</taxon>
    </lineage>
</organism>
<dbReference type="PROSITE" id="PS50878">
    <property type="entry name" value="RT_POL"/>
    <property type="match status" value="1"/>
</dbReference>
<dbReference type="InterPro" id="IPR043502">
    <property type="entry name" value="DNA/RNA_pol_sf"/>
</dbReference>
<evidence type="ECO:0000256" key="4">
    <source>
        <dbReference type="ARBA" id="ARBA00022723"/>
    </source>
</evidence>
<dbReference type="PANTHER" id="PTHR34047">
    <property type="entry name" value="NUCLEAR INTRON MATURASE 1, MITOCHONDRIAL-RELATED"/>
    <property type="match status" value="1"/>
</dbReference>
<keyword evidence="6 11" id="KW-0695">RNA-directed DNA polymerase</keyword>
<gene>
    <name evidence="11" type="ORF">LX13_000170</name>
</gene>
<keyword evidence="2" id="KW-0808">Transferase</keyword>
<evidence type="ECO:0000256" key="5">
    <source>
        <dbReference type="ARBA" id="ARBA00022842"/>
    </source>
</evidence>
<dbReference type="InterPro" id="IPR051083">
    <property type="entry name" value="GrpII_Intron_Splice-Mob/Def"/>
</dbReference>
<keyword evidence="3" id="KW-0548">Nucleotidyltransferase</keyword>
<evidence type="ECO:0000256" key="3">
    <source>
        <dbReference type="ARBA" id="ARBA00022695"/>
    </source>
</evidence>
<keyword evidence="5" id="KW-0460">Magnesium</keyword>
<evidence type="ECO:0000259" key="10">
    <source>
        <dbReference type="PROSITE" id="PS50878"/>
    </source>
</evidence>
<evidence type="ECO:0000313" key="11">
    <source>
        <dbReference type="EMBL" id="MCP2174363.1"/>
    </source>
</evidence>
<dbReference type="InterPro" id="IPR000477">
    <property type="entry name" value="RT_dom"/>
</dbReference>
<evidence type="ECO:0000256" key="7">
    <source>
        <dbReference type="ARBA" id="ARBA00023118"/>
    </source>
</evidence>
<name>A0ABT1H9N1_9NOCA</name>
<proteinExistence type="inferred from homology"/>
<comment type="caution">
    <text evidence="11">The sequence shown here is derived from an EMBL/GenBank/DDBJ whole genome shotgun (WGS) entry which is preliminary data.</text>
</comment>
<dbReference type="PANTHER" id="PTHR34047:SF7">
    <property type="entry name" value="RNA-DIRECTED DNA POLYMERASE"/>
    <property type="match status" value="1"/>
</dbReference>
<keyword evidence="4" id="KW-0479">Metal-binding</keyword>
<reference evidence="11 12" key="1">
    <citation type="submission" date="2022-06" db="EMBL/GenBank/DDBJ databases">
        <title>Genomic Encyclopedia of Archaeal and Bacterial Type Strains, Phase II (KMG-II): from individual species to whole genera.</title>
        <authorList>
            <person name="Goeker M."/>
        </authorList>
    </citation>
    <scope>NUCLEOTIDE SEQUENCE [LARGE SCALE GENOMIC DNA]</scope>
    <source>
        <strain evidence="11 12">DSM 44693</strain>
    </source>
</reference>
<comment type="similarity">
    <text evidence="8">Belongs to the bacterial reverse transcriptase family.</text>
</comment>
<evidence type="ECO:0000256" key="6">
    <source>
        <dbReference type="ARBA" id="ARBA00022918"/>
    </source>
</evidence>